<feature type="domain" description="Link" evidence="4">
    <location>
        <begin position="177"/>
        <end position="284"/>
    </location>
</feature>
<feature type="compositionally biased region" description="Polar residues" evidence="2">
    <location>
        <begin position="37"/>
        <end position="46"/>
    </location>
</feature>
<accession>A0A6C0IQJ9</accession>
<proteinExistence type="predicted"/>
<feature type="compositionally biased region" description="Basic and acidic residues" evidence="2">
    <location>
        <begin position="288"/>
        <end position="311"/>
    </location>
</feature>
<evidence type="ECO:0000313" key="5">
    <source>
        <dbReference type="EMBL" id="QHT95069.1"/>
    </source>
</evidence>
<organism evidence="5">
    <name type="scientific">viral metagenome</name>
    <dbReference type="NCBI Taxonomy" id="1070528"/>
    <lineage>
        <taxon>unclassified sequences</taxon>
        <taxon>metagenomes</taxon>
        <taxon>organismal metagenomes</taxon>
    </lineage>
</organism>
<feature type="region of interest" description="Disordered" evidence="2">
    <location>
        <begin position="287"/>
        <end position="311"/>
    </location>
</feature>
<evidence type="ECO:0000256" key="1">
    <source>
        <dbReference type="ARBA" id="ARBA00023157"/>
    </source>
</evidence>
<feature type="transmembrane region" description="Helical" evidence="3">
    <location>
        <begin position="78"/>
        <end position="97"/>
    </location>
</feature>
<dbReference type="SUPFAM" id="SSF56436">
    <property type="entry name" value="C-type lectin-like"/>
    <property type="match status" value="1"/>
</dbReference>
<protein>
    <recommendedName>
        <fullName evidence="4">Link domain-containing protein</fullName>
    </recommendedName>
</protein>
<feature type="region of interest" description="Disordered" evidence="2">
    <location>
        <begin position="1"/>
        <end position="48"/>
    </location>
</feature>
<keyword evidence="3" id="KW-0472">Membrane</keyword>
<sequence>MENKSEQVSASAPPNPSASNNEPSVASSEAAPTVSSNAVQDTSIGNPNIKPKFNEATVSPIGFQELGTSLYGLDANPIGIFIVVTILILFFFTFDYLGVSYNDTNQTYGPLKESFSALSMFEILLWGLFIFLIMINGIQYTMGINIKTALSKIFSPKPEIDISVDGIKTKNVEPEEEVNPDEVFHIGGNKYNYKEANAICKAYNSELASYSQIEDSYNKGGEWCSYGWSKDQMALFPTQKVTWEKLQKTGKCGPNSHNNDCGRPGVNGGFIDNPMVRFGVNCYGAKPEQGEEDKKRQDDMQPYPKTKEEIELDKMSEKYKKKIKDMDLRPFNKLKWKEM</sequence>
<evidence type="ECO:0000259" key="4">
    <source>
        <dbReference type="PROSITE" id="PS50963"/>
    </source>
</evidence>
<keyword evidence="3" id="KW-1133">Transmembrane helix</keyword>
<dbReference type="AlphaFoldDB" id="A0A6C0IQJ9"/>
<keyword evidence="3" id="KW-0812">Transmembrane</keyword>
<dbReference type="Gene3D" id="3.10.100.10">
    <property type="entry name" value="Mannose-Binding Protein A, subunit A"/>
    <property type="match status" value="1"/>
</dbReference>
<dbReference type="EMBL" id="MN740234">
    <property type="protein sequence ID" value="QHT95069.1"/>
    <property type="molecule type" value="Genomic_DNA"/>
</dbReference>
<evidence type="ECO:0000256" key="2">
    <source>
        <dbReference type="SAM" id="MobiDB-lite"/>
    </source>
</evidence>
<dbReference type="GO" id="GO:0005540">
    <property type="term" value="F:hyaluronic acid binding"/>
    <property type="evidence" value="ECO:0007669"/>
    <property type="project" value="InterPro"/>
</dbReference>
<dbReference type="GO" id="GO:0007155">
    <property type="term" value="P:cell adhesion"/>
    <property type="evidence" value="ECO:0007669"/>
    <property type="project" value="InterPro"/>
</dbReference>
<evidence type="ECO:0000256" key="3">
    <source>
        <dbReference type="SAM" id="Phobius"/>
    </source>
</evidence>
<feature type="compositionally biased region" description="Low complexity" evidence="2">
    <location>
        <begin position="8"/>
        <end position="36"/>
    </location>
</feature>
<dbReference type="PROSITE" id="PS50963">
    <property type="entry name" value="LINK_2"/>
    <property type="match status" value="1"/>
</dbReference>
<keyword evidence="1" id="KW-1015">Disulfide bond</keyword>
<name>A0A6C0IQJ9_9ZZZZ</name>
<dbReference type="InterPro" id="IPR016187">
    <property type="entry name" value="CTDL_fold"/>
</dbReference>
<dbReference type="SMART" id="SM00445">
    <property type="entry name" value="LINK"/>
    <property type="match status" value="1"/>
</dbReference>
<dbReference type="Pfam" id="PF00193">
    <property type="entry name" value="Xlink"/>
    <property type="match status" value="1"/>
</dbReference>
<dbReference type="InterPro" id="IPR016186">
    <property type="entry name" value="C-type_lectin-like/link_sf"/>
</dbReference>
<feature type="transmembrane region" description="Helical" evidence="3">
    <location>
        <begin position="117"/>
        <end position="138"/>
    </location>
</feature>
<dbReference type="InterPro" id="IPR000538">
    <property type="entry name" value="Link_dom"/>
</dbReference>
<reference evidence="5" key="1">
    <citation type="journal article" date="2020" name="Nature">
        <title>Giant virus diversity and host interactions through global metagenomics.</title>
        <authorList>
            <person name="Schulz F."/>
            <person name="Roux S."/>
            <person name="Paez-Espino D."/>
            <person name="Jungbluth S."/>
            <person name="Walsh D.A."/>
            <person name="Denef V.J."/>
            <person name="McMahon K.D."/>
            <person name="Konstantinidis K.T."/>
            <person name="Eloe-Fadrosh E.A."/>
            <person name="Kyrpides N.C."/>
            <person name="Woyke T."/>
        </authorList>
    </citation>
    <scope>NUCLEOTIDE SEQUENCE</scope>
    <source>
        <strain evidence="5">GVMAG-M-3300024261-37</strain>
    </source>
</reference>